<feature type="transmembrane region" description="Helical" evidence="1">
    <location>
        <begin position="23"/>
        <end position="41"/>
    </location>
</feature>
<dbReference type="OrthoDB" id="7862519at2"/>
<keyword evidence="1" id="KW-0472">Membrane</keyword>
<name>A0A1G7NMD1_9RHOB</name>
<dbReference type="AlphaFoldDB" id="A0A1G7NMD1"/>
<proteinExistence type="predicted"/>
<dbReference type="EMBL" id="FNBP01000003">
    <property type="protein sequence ID" value="SDF75218.1"/>
    <property type="molecule type" value="Genomic_DNA"/>
</dbReference>
<organism evidence="2 3">
    <name type="scientific">Sulfitobacter delicatus</name>
    <dbReference type="NCBI Taxonomy" id="218672"/>
    <lineage>
        <taxon>Bacteria</taxon>
        <taxon>Pseudomonadati</taxon>
        <taxon>Pseudomonadota</taxon>
        <taxon>Alphaproteobacteria</taxon>
        <taxon>Rhodobacterales</taxon>
        <taxon>Roseobacteraceae</taxon>
        <taxon>Sulfitobacter</taxon>
    </lineage>
</organism>
<sequence>MQDHPADAPDILATAKPSLGRRVIGLVALVGLGLMLLQAAVTQPLDTGWQIALILVGLAFIAVAEVMRRATGSGIELTEEVLRDADGTVILRLDDIERIDQGYFAMKPSNGFLLKARQRQPRGWRLGLWWRLGRRVGVGGMTPARETKLIAEIITARLIDRQAA</sequence>
<reference evidence="3" key="1">
    <citation type="submission" date="2016-10" db="EMBL/GenBank/DDBJ databases">
        <authorList>
            <person name="Varghese N."/>
            <person name="Submissions S."/>
        </authorList>
    </citation>
    <scope>NUCLEOTIDE SEQUENCE [LARGE SCALE GENOMIC DNA]</scope>
    <source>
        <strain evidence="3">DSM 16477</strain>
    </source>
</reference>
<keyword evidence="3" id="KW-1185">Reference proteome</keyword>
<dbReference type="RefSeq" id="WP_093740497.1">
    <property type="nucleotide sequence ID" value="NZ_FNBP01000003.1"/>
</dbReference>
<keyword evidence="1" id="KW-0812">Transmembrane</keyword>
<dbReference type="STRING" id="218672.SAMN04489759_10363"/>
<evidence type="ECO:0008006" key="4">
    <source>
        <dbReference type="Google" id="ProtNLM"/>
    </source>
</evidence>
<dbReference type="Proteomes" id="UP000199399">
    <property type="component" value="Unassembled WGS sequence"/>
</dbReference>
<accession>A0A1G7NMD1</accession>
<evidence type="ECO:0000313" key="3">
    <source>
        <dbReference type="Proteomes" id="UP000199399"/>
    </source>
</evidence>
<protein>
    <recommendedName>
        <fullName evidence="4">PH domain-containing protein</fullName>
    </recommendedName>
</protein>
<feature type="transmembrane region" description="Helical" evidence="1">
    <location>
        <begin position="47"/>
        <end position="67"/>
    </location>
</feature>
<evidence type="ECO:0000313" key="2">
    <source>
        <dbReference type="EMBL" id="SDF75218.1"/>
    </source>
</evidence>
<evidence type="ECO:0000256" key="1">
    <source>
        <dbReference type="SAM" id="Phobius"/>
    </source>
</evidence>
<gene>
    <name evidence="2" type="ORF">SAMN04489759_10363</name>
</gene>
<keyword evidence="1" id="KW-1133">Transmembrane helix</keyword>